<accession>A0A5E4VJP2</accession>
<protein>
    <submittedName>
        <fullName evidence="1">Uncharacterized protein</fullName>
    </submittedName>
</protein>
<name>A0A5E4VJP2_9BURK</name>
<dbReference type="EMBL" id="CABPSJ010000003">
    <property type="protein sequence ID" value="VVE11265.1"/>
    <property type="molecule type" value="Genomic_DNA"/>
</dbReference>
<gene>
    <name evidence="1" type="ORF">PCO31110_02669</name>
</gene>
<dbReference type="Proteomes" id="UP000337189">
    <property type="component" value="Unassembled WGS sequence"/>
</dbReference>
<dbReference type="AlphaFoldDB" id="A0A5E4VJP2"/>
<reference evidence="1 2" key="1">
    <citation type="submission" date="2019-08" db="EMBL/GenBank/DDBJ databases">
        <authorList>
            <person name="Peeters C."/>
        </authorList>
    </citation>
    <scope>NUCLEOTIDE SEQUENCE [LARGE SCALE GENOMIC DNA]</scope>
    <source>
        <strain evidence="1 2">LMG 31110</strain>
    </source>
</reference>
<proteinExistence type="predicted"/>
<sequence length="41" mass="4873">MNRLASFSYTWTWQADAWVFRGGDSQQHFVLIQGLPIYPRK</sequence>
<evidence type="ECO:0000313" key="1">
    <source>
        <dbReference type="EMBL" id="VVE11265.1"/>
    </source>
</evidence>
<evidence type="ECO:0000313" key="2">
    <source>
        <dbReference type="Proteomes" id="UP000337189"/>
    </source>
</evidence>
<organism evidence="1 2">
    <name type="scientific">Pandoraea communis</name>
    <dbReference type="NCBI Taxonomy" id="2508297"/>
    <lineage>
        <taxon>Bacteria</taxon>
        <taxon>Pseudomonadati</taxon>
        <taxon>Pseudomonadota</taxon>
        <taxon>Betaproteobacteria</taxon>
        <taxon>Burkholderiales</taxon>
        <taxon>Burkholderiaceae</taxon>
        <taxon>Pandoraea</taxon>
    </lineage>
</organism>